<feature type="region of interest" description="Disordered" evidence="1">
    <location>
        <begin position="261"/>
        <end position="281"/>
    </location>
</feature>
<feature type="region of interest" description="Disordered" evidence="1">
    <location>
        <begin position="61"/>
        <end position="81"/>
    </location>
</feature>
<evidence type="ECO:0000313" key="3">
    <source>
        <dbReference type="Proteomes" id="UP000053766"/>
    </source>
</evidence>
<reference evidence="2 3" key="1">
    <citation type="submission" date="2013-11" db="EMBL/GenBank/DDBJ databases">
        <title>Draft genome of the bovine lungworm Dictyocaulus viviparus.</title>
        <authorList>
            <person name="Mitreva M."/>
        </authorList>
    </citation>
    <scope>NUCLEOTIDE SEQUENCE [LARGE SCALE GENOMIC DNA]</scope>
    <source>
        <strain evidence="2 3">HannoverDv2000</strain>
    </source>
</reference>
<reference evidence="3" key="2">
    <citation type="journal article" date="2016" name="Sci. Rep.">
        <title>Dictyocaulus viviparus genome, variome and transcriptome elucidate lungworm biology and support future intervention.</title>
        <authorList>
            <person name="McNulty S.N."/>
            <person name="Strube C."/>
            <person name="Rosa B.A."/>
            <person name="Martin J.C."/>
            <person name="Tyagi R."/>
            <person name="Choi Y.J."/>
            <person name="Wang Q."/>
            <person name="Hallsworth Pepin K."/>
            <person name="Zhang X."/>
            <person name="Ozersky P."/>
            <person name="Wilson R.K."/>
            <person name="Sternberg P.W."/>
            <person name="Gasser R.B."/>
            <person name="Mitreva M."/>
        </authorList>
    </citation>
    <scope>NUCLEOTIDE SEQUENCE [LARGE SCALE GENOMIC DNA]</scope>
    <source>
        <strain evidence="3">HannoverDv2000</strain>
    </source>
</reference>
<dbReference type="EMBL" id="KN716817">
    <property type="protein sequence ID" value="KJH41474.1"/>
    <property type="molecule type" value="Genomic_DNA"/>
</dbReference>
<protein>
    <submittedName>
        <fullName evidence="2">Uncharacterized protein</fullName>
    </submittedName>
</protein>
<gene>
    <name evidence="2" type="ORF">DICVIV_12553</name>
</gene>
<sequence>MLQCQIMKLNSIHNIFYLNRKTRLKVQMSLLIGLFGYINPMSWFKHLFSKPNHIKYEQENQDEDMYGEESSSQTSGTGCTMEHFSRKLPPSGECCMIAPSSICFEIVYIILPDDIDASNNGRSADGEQNELDSDLSATLPYDEVQGRSSDQAWGDDMPQCCAAEIVEDRSVPDGELPDDEVFSIEDDKNVMLSKSAFVESCDTQNRNSSMSKKKRSVQEAFGNSQMVVTSHKGLDNNTPRWLLEAKHPRYDLDQVTASSSYNENSYVNSLPSSEDLRSPEHDMHSGVHVLDYYFKSVDNTNLS</sequence>
<dbReference type="AlphaFoldDB" id="A0A0D8XCU3"/>
<dbReference type="Proteomes" id="UP000053766">
    <property type="component" value="Unassembled WGS sequence"/>
</dbReference>
<proteinExistence type="predicted"/>
<evidence type="ECO:0000256" key="1">
    <source>
        <dbReference type="SAM" id="MobiDB-lite"/>
    </source>
</evidence>
<evidence type="ECO:0000313" key="2">
    <source>
        <dbReference type="EMBL" id="KJH41474.1"/>
    </source>
</evidence>
<accession>A0A0D8XCU3</accession>
<feature type="compositionally biased region" description="Low complexity" evidence="1">
    <location>
        <begin position="68"/>
        <end position="78"/>
    </location>
</feature>
<keyword evidence="3" id="KW-1185">Reference proteome</keyword>
<name>A0A0D8XCU3_DICVI</name>
<organism evidence="2 3">
    <name type="scientific">Dictyocaulus viviparus</name>
    <name type="common">Bovine lungworm</name>
    <dbReference type="NCBI Taxonomy" id="29172"/>
    <lineage>
        <taxon>Eukaryota</taxon>
        <taxon>Metazoa</taxon>
        <taxon>Ecdysozoa</taxon>
        <taxon>Nematoda</taxon>
        <taxon>Chromadorea</taxon>
        <taxon>Rhabditida</taxon>
        <taxon>Rhabditina</taxon>
        <taxon>Rhabditomorpha</taxon>
        <taxon>Strongyloidea</taxon>
        <taxon>Metastrongylidae</taxon>
        <taxon>Dictyocaulus</taxon>
    </lineage>
</organism>